<accession>A0A8T0CMD3</accession>
<name>A0A8T0CMD3_CORYI</name>
<reference evidence="3" key="1">
    <citation type="submission" date="2020-05" db="EMBL/GenBank/DDBJ databases">
        <title>WGS assembly of Corymbia citriodora subspecies variegata.</title>
        <authorList>
            <person name="Barry K."/>
            <person name="Hundley H."/>
            <person name="Shu S."/>
            <person name="Jenkins J."/>
            <person name="Grimwood J."/>
            <person name="Baten A."/>
        </authorList>
    </citation>
    <scope>NUCLEOTIDE SEQUENCE</scope>
    <source>
        <strain evidence="3">CV2-018</strain>
    </source>
</reference>
<keyword evidence="4" id="KW-1185">Reference proteome</keyword>
<gene>
    <name evidence="3" type="ORF">BT93_L2419</name>
</gene>
<dbReference type="AlphaFoldDB" id="A0A8T0CMD3"/>
<comment type="caution">
    <text evidence="3">The sequence shown here is derived from an EMBL/GenBank/DDBJ whole genome shotgun (WGS) entry which is preliminary data.</text>
</comment>
<dbReference type="EMBL" id="MU090394">
    <property type="protein sequence ID" value="KAF7847952.1"/>
    <property type="molecule type" value="Genomic_DNA"/>
</dbReference>
<sequence>MARLGLYLCLMLIALFQTGSEACTPVRKFGRSLVLVESPKTMSPDEFEAIGPKRVSPQGPDPQHHAIISRKLG</sequence>
<feature type="region of interest" description="Disordered" evidence="1">
    <location>
        <begin position="47"/>
        <end position="73"/>
    </location>
</feature>
<evidence type="ECO:0000256" key="2">
    <source>
        <dbReference type="SAM" id="SignalP"/>
    </source>
</evidence>
<proteinExistence type="predicted"/>
<feature type="chain" id="PRO_5035823941" evidence="2">
    <location>
        <begin position="23"/>
        <end position="73"/>
    </location>
</feature>
<feature type="signal peptide" evidence="2">
    <location>
        <begin position="1"/>
        <end position="22"/>
    </location>
</feature>
<evidence type="ECO:0000313" key="4">
    <source>
        <dbReference type="Proteomes" id="UP000806378"/>
    </source>
</evidence>
<keyword evidence="2" id="KW-0732">Signal</keyword>
<evidence type="ECO:0000313" key="3">
    <source>
        <dbReference type="EMBL" id="KAF7847952.1"/>
    </source>
</evidence>
<organism evidence="3 4">
    <name type="scientific">Corymbia citriodora subsp. variegata</name>
    <dbReference type="NCBI Taxonomy" id="360336"/>
    <lineage>
        <taxon>Eukaryota</taxon>
        <taxon>Viridiplantae</taxon>
        <taxon>Streptophyta</taxon>
        <taxon>Embryophyta</taxon>
        <taxon>Tracheophyta</taxon>
        <taxon>Spermatophyta</taxon>
        <taxon>Magnoliopsida</taxon>
        <taxon>eudicotyledons</taxon>
        <taxon>Gunneridae</taxon>
        <taxon>Pentapetalae</taxon>
        <taxon>rosids</taxon>
        <taxon>malvids</taxon>
        <taxon>Myrtales</taxon>
        <taxon>Myrtaceae</taxon>
        <taxon>Myrtoideae</taxon>
        <taxon>Eucalypteae</taxon>
        <taxon>Corymbia</taxon>
    </lineage>
</organism>
<protein>
    <submittedName>
        <fullName evidence="3">Uncharacterized protein</fullName>
    </submittedName>
</protein>
<evidence type="ECO:0000256" key="1">
    <source>
        <dbReference type="SAM" id="MobiDB-lite"/>
    </source>
</evidence>
<dbReference type="Proteomes" id="UP000806378">
    <property type="component" value="Unassembled WGS sequence"/>
</dbReference>
<dbReference type="Gramene" id="rna-gnl|WGS:JABURB|Cocit.L2419.1">
    <property type="protein sequence ID" value="cds-KAF7847952.1"/>
    <property type="gene ID" value="gene-BT93_L2419"/>
</dbReference>